<keyword evidence="2 6" id="KW-0808">Transferase</keyword>
<dbReference type="EMBL" id="QSHZ01000024">
    <property type="protein sequence ID" value="RHC54218.1"/>
    <property type="molecule type" value="Genomic_DNA"/>
</dbReference>
<feature type="domain" description="Carbohydrate kinase FGGY C-terminal" evidence="8">
    <location>
        <begin position="256"/>
        <end position="450"/>
    </location>
</feature>
<comment type="similarity">
    <text evidence="1 6">Belongs to the FGGY kinase family.</text>
</comment>
<dbReference type="CDD" id="cd07808">
    <property type="entry name" value="ASKHA_NBD_FGGY_EcXK-like"/>
    <property type="match status" value="1"/>
</dbReference>
<dbReference type="InterPro" id="IPR006000">
    <property type="entry name" value="Xylulokinase"/>
</dbReference>
<dbReference type="InterPro" id="IPR050406">
    <property type="entry name" value="FGGY_Carb_Kinase"/>
</dbReference>
<accession>A0A414ART2</accession>
<evidence type="ECO:0000256" key="4">
    <source>
        <dbReference type="ARBA" id="ARBA00022777"/>
    </source>
</evidence>
<keyword evidence="6" id="KW-0119">Carbohydrate metabolism</keyword>
<evidence type="ECO:0000256" key="5">
    <source>
        <dbReference type="ARBA" id="ARBA00022840"/>
    </source>
</evidence>
<evidence type="ECO:0000313" key="9">
    <source>
        <dbReference type="EMBL" id="RHC54218.1"/>
    </source>
</evidence>
<dbReference type="Pfam" id="PF02782">
    <property type="entry name" value="FGGY_C"/>
    <property type="match status" value="1"/>
</dbReference>
<evidence type="ECO:0000256" key="3">
    <source>
        <dbReference type="ARBA" id="ARBA00022741"/>
    </source>
</evidence>
<dbReference type="PIRSF" id="PIRSF000538">
    <property type="entry name" value="GlpK"/>
    <property type="match status" value="1"/>
</dbReference>
<dbReference type="GO" id="GO:0004856">
    <property type="term" value="F:D-xylulokinase activity"/>
    <property type="evidence" value="ECO:0007669"/>
    <property type="project" value="UniProtKB-EC"/>
</dbReference>
<sequence>MGCILSFDVGTTGLKTIVISQEGRILKHCNIEYGIVQEQEGFAEQDPAVWWDAAVKSMQIVLTGEIRKELRAIGVSGQFQSLVMLDQNFNPLRKAILWCDRRGEEILPEITNMVGGEKLLSITANPALSGSSVSFLLWVKRYEPHIYEQCRHIMLPHEYIRFRLTGECVTDVTSASSMQLLNVPERTWSRELFRKLNLDDKITGPLLECGEIAGRTTARARQETGIPEGIPVIAGGGDSVVSAVGTGVIREGSCFTSIGTSGIICTNTDRIRTDRKGRVNTYCSAVPGKWAVITCSITSGFALKWMKENFCSIEMETARNNHTDVYDEMSREASQIAAGSEGLLFLPYLMGDRTPHLNPDAKGVFLGASSCHTRSHFIRSVMEGAAYSLMDGISVLRELDIALDDYVLCGGGAKGSLWRGIIADIYGHAVSTVQNDSGAAMGAAVLAAYGCGLYKTLEEAAGAMIKRNETNEFNQNNHETYMKYWEVYRDAYVRLEDIFRKLKEINA</sequence>
<dbReference type="GO" id="GO:0005524">
    <property type="term" value="F:ATP binding"/>
    <property type="evidence" value="ECO:0007669"/>
    <property type="project" value="UniProtKB-KW"/>
</dbReference>
<dbReference type="Pfam" id="PF00370">
    <property type="entry name" value="FGGY_N"/>
    <property type="match status" value="1"/>
</dbReference>
<dbReference type="GO" id="GO:0005997">
    <property type="term" value="P:xylulose metabolic process"/>
    <property type="evidence" value="ECO:0007669"/>
    <property type="project" value="InterPro"/>
</dbReference>
<dbReference type="PANTHER" id="PTHR43095">
    <property type="entry name" value="SUGAR KINASE"/>
    <property type="match status" value="1"/>
</dbReference>
<protein>
    <recommendedName>
        <fullName evidence="6">Xylulose kinase</fullName>
        <shortName evidence="6">Xylulokinase</shortName>
        <ecNumber evidence="6">2.7.1.17</ecNumber>
    </recommendedName>
</protein>
<dbReference type="AlphaFoldDB" id="A0A414ART2"/>
<dbReference type="EC" id="2.7.1.17" evidence="6"/>
<keyword evidence="4 6" id="KW-0418">Kinase</keyword>
<comment type="caution">
    <text evidence="9">The sequence shown here is derived from an EMBL/GenBank/DDBJ whole genome shotgun (WGS) entry which is preliminary data.</text>
</comment>
<feature type="domain" description="Carbohydrate kinase FGGY N-terminal" evidence="7">
    <location>
        <begin position="4"/>
        <end position="245"/>
    </location>
</feature>
<evidence type="ECO:0000256" key="6">
    <source>
        <dbReference type="RuleBase" id="RU364073"/>
    </source>
</evidence>
<organism evidence="9 10">
    <name type="scientific">Enterocloster bolteae</name>
    <dbReference type="NCBI Taxonomy" id="208479"/>
    <lineage>
        <taxon>Bacteria</taxon>
        <taxon>Bacillati</taxon>
        <taxon>Bacillota</taxon>
        <taxon>Clostridia</taxon>
        <taxon>Lachnospirales</taxon>
        <taxon>Lachnospiraceae</taxon>
        <taxon>Enterocloster</taxon>
    </lineage>
</organism>
<dbReference type="SUPFAM" id="SSF53067">
    <property type="entry name" value="Actin-like ATPase domain"/>
    <property type="match status" value="2"/>
</dbReference>
<dbReference type="Gene3D" id="3.30.420.40">
    <property type="match status" value="2"/>
</dbReference>
<proteinExistence type="inferred from homology"/>
<dbReference type="InterPro" id="IPR000577">
    <property type="entry name" value="Carb_kinase_FGGY"/>
</dbReference>
<evidence type="ECO:0000313" key="10">
    <source>
        <dbReference type="Proteomes" id="UP000283975"/>
    </source>
</evidence>
<keyword evidence="6" id="KW-0859">Xylose metabolism</keyword>
<evidence type="ECO:0000256" key="2">
    <source>
        <dbReference type="ARBA" id="ARBA00022679"/>
    </source>
</evidence>
<dbReference type="RefSeq" id="WP_002573117.1">
    <property type="nucleotide sequence ID" value="NZ_CBCSIM010000012.1"/>
</dbReference>
<evidence type="ECO:0000259" key="7">
    <source>
        <dbReference type="Pfam" id="PF00370"/>
    </source>
</evidence>
<name>A0A414ART2_9FIRM</name>
<dbReference type="InterPro" id="IPR018484">
    <property type="entry name" value="FGGY_N"/>
</dbReference>
<keyword evidence="3 6" id="KW-0547">Nucleotide-binding</keyword>
<dbReference type="InterPro" id="IPR043129">
    <property type="entry name" value="ATPase_NBD"/>
</dbReference>
<dbReference type="GO" id="GO:0042732">
    <property type="term" value="P:D-xylose metabolic process"/>
    <property type="evidence" value="ECO:0007669"/>
    <property type="project" value="UniProtKB-KW"/>
</dbReference>
<keyword evidence="5 6" id="KW-0067">ATP-binding</keyword>
<dbReference type="NCBIfam" id="TIGR01312">
    <property type="entry name" value="XylB"/>
    <property type="match status" value="1"/>
</dbReference>
<evidence type="ECO:0000259" key="8">
    <source>
        <dbReference type="Pfam" id="PF02782"/>
    </source>
</evidence>
<comment type="catalytic activity">
    <reaction evidence="6">
        <text>D-xylulose + ATP = D-xylulose 5-phosphate + ADP + H(+)</text>
        <dbReference type="Rhea" id="RHEA:10964"/>
        <dbReference type="ChEBI" id="CHEBI:15378"/>
        <dbReference type="ChEBI" id="CHEBI:17140"/>
        <dbReference type="ChEBI" id="CHEBI:30616"/>
        <dbReference type="ChEBI" id="CHEBI:57737"/>
        <dbReference type="ChEBI" id="CHEBI:456216"/>
        <dbReference type="EC" id="2.7.1.17"/>
    </reaction>
</comment>
<gene>
    <name evidence="6 9" type="primary">xylB</name>
    <name evidence="9" type="ORF">DW839_20490</name>
</gene>
<evidence type="ECO:0000256" key="1">
    <source>
        <dbReference type="ARBA" id="ARBA00009156"/>
    </source>
</evidence>
<dbReference type="PANTHER" id="PTHR43095:SF5">
    <property type="entry name" value="XYLULOSE KINASE"/>
    <property type="match status" value="1"/>
</dbReference>
<reference evidence="9 10" key="1">
    <citation type="submission" date="2018-08" db="EMBL/GenBank/DDBJ databases">
        <title>A genome reference for cultivated species of the human gut microbiota.</title>
        <authorList>
            <person name="Zou Y."/>
            <person name="Xue W."/>
            <person name="Luo G."/>
        </authorList>
    </citation>
    <scope>NUCLEOTIDE SEQUENCE [LARGE SCALE GENOMIC DNA]</scope>
    <source>
        <strain evidence="9 10">AM35-14</strain>
    </source>
</reference>
<dbReference type="InterPro" id="IPR018485">
    <property type="entry name" value="FGGY_C"/>
</dbReference>
<dbReference type="Proteomes" id="UP000283975">
    <property type="component" value="Unassembled WGS sequence"/>
</dbReference>